<dbReference type="OrthoDB" id="2428734at2759"/>
<reference evidence="1" key="1">
    <citation type="submission" date="2021-06" db="EMBL/GenBank/DDBJ databases">
        <authorList>
            <person name="Kallberg Y."/>
            <person name="Tangrot J."/>
            <person name="Rosling A."/>
        </authorList>
    </citation>
    <scope>NUCLEOTIDE SEQUENCE</scope>
    <source>
        <strain evidence="1">FL966</strain>
    </source>
</reference>
<keyword evidence="2" id="KW-1185">Reference proteome</keyword>
<name>A0A9N9DRY3_9GLOM</name>
<gene>
    <name evidence="1" type="ORF">CPELLU_LOCUS9058</name>
</gene>
<dbReference type="AlphaFoldDB" id="A0A9N9DRY3"/>
<organism evidence="1 2">
    <name type="scientific">Cetraspora pellucida</name>
    <dbReference type="NCBI Taxonomy" id="1433469"/>
    <lineage>
        <taxon>Eukaryota</taxon>
        <taxon>Fungi</taxon>
        <taxon>Fungi incertae sedis</taxon>
        <taxon>Mucoromycota</taxon>
        <taxon>Glomeromycotina</taxon>
        <taxon>Glomeromycetes</taxon>
        <taxon>Diversisporales</taxon>
        <taxon>Gigasporaceae</taxon>
        <taxon>Cetraspora</taxon>
    </lineage>
</organism>
<dbReference type="EMBL" id="CAJVQA010006722">
    <property type="protein sequence ID" value="CAG8645260.1"/>
    <property type="molecule type" value="Genomic_DNA"/>
</dbReference>
<comment type="caution">
    <text evidence="1">The sequence shown here is derived from an EMBL/GenBank/DDBJ whole genome shotgun (WGS) entry which is preliminary data.</text>
</comment>
<proteinExistence type="predicted"/>
<evidence type="ECO:0000313" key="2">
    <source>
        <dbReference type="Proteomes" id="UP000789759"/>
    </source>
</evidence>
<evidence type="ECO:0000313" key="1">
    <source>
        <dbReference type="EMBL" id="CAG8645260.1"/>
    </source>
</evidence>
<dbReference type="Proteomes" id="UP000789759">
    <property type="component" value="Unassembled WGS sequence"/>
</dbReference>
<sequence length="93" mass="10694">MLYAAPKVLSDKKQFTQVADIYGINGMWWSVALKVIHNSNRNEQGFIQELKNYCEIGYKNPLFLDCIGASKNNYSNYMQIAVKSSLWQNLVQV</sequence>
<accession>A0A9N9DRY3</accession>
<protein>
    <submittedName>
        <fullName evidence="1">19050_t:CDS:1</fullName>
    </submittedName>
</protein>